<organism evidence="2 3">
    <name type="scientific">Grus japonensis</name>
    <name type="common">Japanese crane</name>
    <name type="synonym">Red-crowned crane</name>
    <dbReference type="NCBI Taxonomy" id="30415"/>
    <lineage>
        <taxon>Eukaryota</taxon>
        <taxon>Metazoa</taxon>
        <taxon>Chordata</taxon>
        <taxon>Craniata</taxon>
        <taxon>Vertebrata</taxon>
        <taxon>Euteleostomi</taxon>
        <taxon>Archelosauria</taxon>
        <taxon>Archosauria</taxon>
        <taxon>Dinosauria</taxon>
        <taxon>Saurischia</taxon>
        <taxon>Theropoda</taxon>
        <taxon>Coelurosauria</taxon>
        <taxon>Aves</taxon>
        <taxon>Neognathae</taxon>
        <taxon>Neoaves</taxon>
        <taxon>Gruiformes</taxon>
        <taxon>Gruidae</taxon>
        <taxon>Grus</taxon>
    </lineage>
</organism>
<accession>A0ABC9YAA1</accession>
<dbReference type="PANTHER" id="PTHR33395:SF22">
    <property type="entry name" value="REVERSE TRANSCRIPTASE DOMAIN-CONTAINING PROTEIN"/>
    <property type="match status" value="1"/>
</dbReference>
<evidence type="ECO:0000313" key="3">
    <source>
        <dbReference type="Proteomes" id="UP001623348"/>
    </source>
</evidence>
<dbReference type="Proteomes" id="UP001623348">
    <property type="component" value="Unassembled WGS sequence"/>
</dbReference>
<sequence>MVKSPTEVSLYQCMQNRPPDQGEDINEAFLNYRKHQALILLGDFNYFDICWKSSTTSCNQSRRLLECIKDNFLIPVIESQTRGDVLLDLLLTNAEELIAEVKIMEQILLEVMSKHMEDREVIRDSQHGFTKGKLCLANLVAFYNVLVDSGIECTLSKFADGTKLSGVVGWLEGRYAIQRNPNRLEEWACANLMKFNKAKCKVLHMSWANFQYQYRLWDE</sequence>
<dbReference type="InterPro" id="IPR005135">
    <property type="entry name" value="Endo/exonuclease/phosphatase"/>
</dbReference>
<dbReference type="AlphaFoldDB" id="A0ABC9YAA1"/>
<proteinExistence type="predicted"/>
<protein>
    <recommendedName>
        <fullName evidence="1">Endonuclease/exonuclease/phosphatase domain-containing protein</fullName>
    </recommendedName>
</protein>
<dbReference type="InterPro" id="IPR036691">
    <property type="entry name" value="Endo/exonu/phosph_ase_sf"/>
</dbReference>
<dbReference type="PANTHER" id="PTHR33395">
    <property type="entry name" value="TRANSCRIPTASE, PUTATIVE-RELATED-RELATED"/>
    <property type="match status" value="1"/>
</dbReference>
<comment type="caution">
    <text evidence="2">The sequence shown here is derived from an EMBL/GenBank/DDBJ whole genome shotgun (WGS) entry which is preliminary data.</text>
</comment>
<evidence type="ECO:0000313" key="2">
    <source>
        <dbReference type="EMBL" id="GAB0206984.1"/>
    </source>
</evidence>
<keyword evidence="3" id="KW-1185">Reference proteome</keyword>
<dbReference type="Pfam" id="PF14529">
    <property type="entry name" value="Exo_endo_phos_2"/>
    <property type="match status" value="1"/>
</dbReference>
<name>A0ABC9YAA1_GRUJA</name>
<evidence type="ECO:0000259" key="1">
    <source>
        <dbReference type="Pfam" id="PF14529"/>
    </source>
</evidence>
<feature type="domain" description="Endonuclease/exonuclease/phosphatase" evidence="1">
    <location>
        <begin position="17"/>
        <end position="103"/>
    </location>
</feature>
<dbReference type="Gene3D" id="3.60.10.10">
    <property type="entry name" value="Endonuclease/exonuclease/phosphatase"/>
    <property type="match status" value="1"/>
</dbReference>
<dbReference type="SUPFAM" id="SSF56219">
    <property type="entry name" value="DNase I-like"/>
    <property type="match status" value="1"/>
</dbReference>
<gene>
    <name evidence="2" type="ORF">GRJ2_003164000</name>
</gene>
<dbReference type="EMBL" id="BAAFJT010000154">
    <property type="protein sequence ID" value="GAB0206984.1"/>
    <property type="molecule type" value="Genomic_DNA"/>
</dbReference>
<reference evidence="2 3" key="1">
    <citation type="submission" date="2024-06" db="EMBL/GenBank/DDBJ databases">
        <title>The draft genome of Grus japonensis, version 3.</title>
        <authorList>
            <person name="Nabeshima K."/>
            <person name="Suzuki S."/>
            <person name="Onuma M."/>
        </authorList>
    </citation>
    <scope>NUCLEOTIDE SEQUENCE [LARGE SCALE GENOMIC DNA]</scope>
    <source>
        <strain evidence="2 3">451A</strain>
    </source>
</reference>